<dbReference type="STRING" id="348780.NP_2636A"/>
<accession>A0A1U7EWE5</accession>
<keyword evidence="1" id="KW-0812">Transmembrane</keyword>
<feature type="transmembrane region" description="Helical" evidence="1">
    <location>
        <begin position="14"/>
        <end position="38"/>
    </location>
</feature>
<dbReference type="EnsemblBacteria" id="CAI49409">
    <property type="protein sequence ID" value="CAI49409"/>
    <property type="gene ID" value="NP_2636A"/>
</dbReference>
<dbReference type="AlphaFoldDB" id="A0A1U7EWE5"/>
<feature type="transmembrane region" description="Helical" evidence="1">
    <location>
        <begin position="284"/>
        <end position="306"/>
    </location>
</feature>
<dbReference type="GeneID" id="3703324"/>
<gene>
    <name evidence="2" type="primary">tp46</name>
    <name evidence="2" type="ordered locus">NP_2636A</name>
</gene>
<evidence type="ECO:0000256" key="1">
    <source>
        <dbReference type="SAM" id="Phobius"/>
    </source>
</evidence>
<sequence>MDSDSAPLSGLPDWVLAFGPFAIIGVLIGASFAALSALEFDWLAASGTAEILAVMTVLGFVAGILPVVVGMLWFPYVRRLDVVWVHAILAFSAGILAYIAFEMADEALEAGAEVSTSLLAESVILVSAGGTIVLMEAFSRWRRNRSSGSDRAGLRVAYLVAIGLGLHSVGEGLAIGTAFVLGESGLVVLLTIGFVIHNVTEGPAVISAVAHDAETPPLRHFALLGLLAGGGVIVGGWLGSFVDSALVAATCFAIAFGAIVQVIWEMRGLIRADADALITKRTAVAFIVGVIVMFTLEDVIVEAWLLG</sequence>
<proteinExistence type="predicted"/>
<organism evidence="2 3">
    <name type="scientific">Natronomonas pharaonis (strain ATCC 35678 / DSM 2160 / CIP 103997 / JCM 8858 / NBRC 14720 / NCIMB 2260 / Gabara)</name>
    <name type="common">Halobacterium pharaonis</name>
    <dbReference type="NCBI Taxonomy" id="348780"/>
    <lineage>
        <taxon>Archaea</taxon>
        <taxon>Methanobacteriati</taxon>
        <taxon>Methanobacteriota</taxon>
        <taxon>Stenosarchaea group</taxon>
        <taxon>Halobacteria</taxon>
        <taxon>Halobacteriales</taxon>
        <taxon>Natronomonadaceae</taxon>
        <taxon>Natronomonas</taxon>
    </lineage>
</organism>
<evidence type="ECO:0000313" key="3">
    <source>
        <dbReference type="Proteomes" id="UP000002698"/>
    </source>
</evidence>
<dbReference type="KEGG" id="nph:NP_2636A"/>
<dbReference type="OrthoDB" id="11839at2157"/>
<dbReference type="PANTHER" id="PTHR11040:SF205">
    <property type="entry name" value="ZINC TRANSPORTER ZUPT"/>
    <property type="match status" value="1"/>
</dbReference>
<feature type="transmembrane region" description="Helical" evidence="1">
    <location>
        <begin position="82"/>
        <end position="101"/>
    </location>
</feature>
<dbReference type="RefSeq" id="WP_011323034.1">
    <property type="nucleotide sequence ID" value="NC_007426.1"/>
</dbReference>
<feature type="transmembrane region" description="Helical" evidence="1">
    <location>
        <begin position="186"/>
        <end position="209"/>
    </location>
</feature>
<reference evidence="2 3" key="1">
    <citation type="journal article" date="2005" name="Genome Res.">
        <title>Living with two extremes: conclusions from the genome sequence of Natronomonas pharaonis.</title>
        <authorList>
            <person name="Falb M."/>
            <person name="Pfeiffer F."/>
            <person name="Palm P."/>
            <person name="Rodewald K."/>
            <person name="Hickmann V."/>
            <person name="Tittor J."/>
            <person name="Oesterhelt D."/>
        </authorList>
    </citation>
    <scope>NUCLEOTIDE SEQUENCE [LARGE SCALE GENOMIC DNA]</scope>
    <source>
        <strain evidence="3">ATCC 35678 / DSM 2160 / CIP 103997 / JCM 8858 / NBRC 14720 / NCIMB 2260 / Gabara</strain>
    </source>
</reference>
<dbReference type="GO" id="GO:0016020">
    <property type="term" value="C:membrane"/>
    <property type="evidence" value="ECO:0007669"/>
    <property type="project" value="TreeGrafter"/>
</dbReference>
<feature type="transmembrane region" description="Helical" evidence="1">
    <location>
        <begin position="50"/>
        <end position="75"/>
    </location>
</feature>
<dbReference type="GO" id="GO:0005385">
    <property type="term" value="F:zinc ion transmembrane transporter activity"/>
    <property type="evidence" value="ECO:0007669"/>
    <property type="project" value="TreeGrafter"/>
</dbReference>
<dbReference type="PANTHER" id="PTHR11040">
    <property type="entry name" value="ZINC/IRON TRANSPORTER"/>
    <property type="match status" value="1"/>
</dbReference>
<keyword evidence="3" id="KW-1185">Reference proteome</keyword>
<name>A0A1U7EWE5_NATPD</name>
<keyword evidence="1" id="KW-1133">Transmembrane helix</keyword>
<dbReference type="HOGENOM" id="CLU_896064_0_0_2"/>
<protein>
    <submittedName>
        <fullName evidence="2">Transport protein (Probable substrate zinc)</fullName>
    </submittedName>
</protein>
<feature type="transmembrane region" description="Helical" evidence="1">
    <location>
        <begin position="156"/>
        <end position="180"/>
    </location>
</feature>
<feature type="transmembrane region" description="Helical" evidence="1">
    <location>
        <begin position="116"/>
        <end position="135"/>
    </location>
</feature>
<dbReference type="Proteomes" id="UP000002698">
    <property type="component" value="Chromosome"/>
</dbReference>
<feature type="transmembrane region" description="Helical" evidence="1">
    <location>
        <begin position="221"/>
        <end position="239"/>
    </location>
</feature>
<dbReference type="EMBL" id="CR936257">
    <property type="protein sequence ID" value="CAI49409.1"/>
    <property type="molecule type" value="Genomic_DNA"/>
</dbReference>
<keyword evidence="1" id="KW-0472">Membrane</keyword>
<evidence type="ECO:0000313" key="2">
    <source>
        <dbReference type="EMBL" id="CAI49409.1"/>
    </source>
</evidence>
<feature type="transmembrane region" description="Helical" evidence="1">
    <location>
        <begin position="245"/>
        <end position="264"/>
    </location>
</feature>
<dbReference type="eggNOG" id="arCOG00576">
    <property type="taxonomic scope" value="Archaea"/>
</dbReference>
<dbReference type="SMR" id="A0A1U7EWE5"/>